<dbReference type="PIRSF" id="PIRSF000349">
    <property type="entry name" value="SODismutase"/>
    <property type="match status" value="1"/>
</dbReference>
<organism evidence="8 9">
    <name type="scientific">Methylomonas koyamae</name>
    <dbReference type="NCBI Taxonomy" id="702114"/>
    <lineage>
        <taxon>Bacteria</taxon>
        <taxon>Pseudomonadati</taxon>
        <taxon>Pseudomonadota</taxon>
        <taxon>Gammaproteobacteria</taxon>
        <taxon>Methylococcales</taxon>
        <taxon>Methylococcaceae</taxon>
        <taxon>Methylomonas</taxon>
    </lineage>
</organism>
<dbReference type="RefSeq" id="WP_064042216.1">
    <property type="nucleotide sequence ID" value="NZ_LUUJ01000117.1"/>
</dbReference>
<dbReference type="InterPro" id="IPR050265">
    <property type="entry name" value="Fe/Mn_Superoxide_Dismutase"/>
</dbReference>
<evidence type="ECO:0000259" key="7">
    <source>
        <dbReference type="Pfam" id="PF02777"/>
    </source>
</evidence>
<evidence type="ECO:0000256" key="1">
    <source>
        <dbReference type="ARBA" id="ARBA00008714"/>
    </source>
</evidence>
<dbReference type="AlphaFoldDB" id="A0A177N1F9"/>
<evidence type="ECO:0000313" key="8">
    <source>
        <dbReference type="EMBL" id="OAI11776.1"/>
    </source>
</evidence>
<dbReference type="GO" id="GO:0004784">
    <property type="term" value="F:superoxide dismutase activity"/>
    <property type="evidence" value="ECO:0007669"/>
    <property type="project" value="UniProtKB-EC"/>
</dbReference>
<dbReference type="InterPro" id="IPR019832">
    <property type="entry name" value="Mn/Fe_SOD_C"/>
</dbReference>
<keyword evidence="3 6" id="KW-0479">Metal-binding</keyword>
<dbReference type="Gene3D" id="3.55.40.20">
    <property type="entry name" value="Iron/manganese superoxide dismutase, C-terminal domain"/>
    <property type="match status" value="1"/>
</dbReference>
<dbReference type="OrthoDB" id="9811849at2"/>
<dbReference type="Proteomes" id="UP000077857">
    <property type="component" value="Unassembled WGS sequence"/>
</dbReference>
<dbReference type="PANTHER" id="PTHR11404:SF6">
    <property type="entry name" value="SUPEROXIDE DISMUTASE [MN], MITOCHONDRIAL"/>
    <property type="match status" value="1"/>
</dbReference>
<evidence type="ECO:0000256" key="3">
    <source>
        <dbReference type="ARBA" id="ARBA00022723"/>
    </source>
</evidence>
<gene>
    <name evidence="8" type="ORF">A1507_19810</name>
</gene>
<evidence type="ECO:0000313" key="9">
    <source>
        <dbReference type="Proteomes" id="UP000077857"/>
    </source>
</evidence>
<feature type="binding site" evidence="6">
    <location>
        <position position="203"/>
    </location>
    <ligand>
        <name>Mn(2+)</name>
        <dbReference type="ChEBI" id="CHEBI:29035"/>
    </ligand>
</feature>
<dbReference type="SUPFAM" id="SSF54719">
    <property type="entry name" value="Fe,Mn superoxide dismutase (SOD), C-terminal domain"/>
    <property type="match status" value="1"/>
</dbReference>
<feature type="binding site" evidence="6">
    <location>
        <position position="71"/>
    </location>
    <ligand>
        <name>Mn(2+)</name>
        <dbReference type="ChEBI" id="CHEBI:29035"/>
    </ligand>
</feature>
<keyword evidence="5" id="KW-0560">Oxidoreductase</keyword>
<comment type="similarity">
    <text evidence="1">Belongs to the iron/manganese superoxide dismutase family.</text>
</comment>
<dbReference type="InterPro" id="IPR019546">
    <property type="entry name" value="TAT_signal_bac_arc"/>
</dbReference>
<feature type="binding site" evidence="6">
    <location>
        <position position="207"/>
    </location>
    <ligand>
        <name>Mn(2+)</name>
        <dbReference type="ChEBI" id="CHEBI:29035"/>
    </ligand>
</feature>
<keyword evidence="4" id="KW-0732">Signal</keyword>
<dbReference type="EMBL" id="LUUJ01000117">
    <property type="protein sequence ID" value="OAI11776.1"/>
    <property type="molecule type" value="Genomic_DNA"/>
</dbReference>
<dbReference type="InterPro" id="IPR001189">
    <property type="entry name" value="Mn/Fe_SOD"/>
</dbReference>
<dbReference type="SUPFAM" id="SSF46609">
    <property type="entry name" value="Fe,Mn superoxide dismutase (SOD), N-terminal domain"/>
    <property type="match status" value="1"/>
</dbReference>
<evidence type="ECO:0000256" key="2">
    <source>
        <dbReference type="ARBA" id="ARBA00012682"/>
    </source>
</evidence>
<dbReference type="PROSITE" id="PS51318">
    <property type="entry name" value="TAT"/>
    <property type="match status" value="1"/>
</dbReference>
<dbReference type="Pfam" id="PF02777">
    <property type="entry name" value="Sod_Fe_C"/>
    <property type="match status" value="1"/>
</dbReference>
<feature type="binding site" evidence="6">
    <location>
        <position position="121"/>
    </location>
    <ligand>
        <name>Mn(2+)</name>
        <dbReference type="ChEBI" id="CHEBI:29035"/>
    </ligand>
</feature>
<dbReference type="NCBIfam" id="TIGR01409">
    <property type="entry name" value="TAT_signal_seq"/>
    <property type="match status" value="1"/>
</dbReference>
<accession>A0A177N1F9</accession>
<dbReference type="EC" id="1.15.1.1" evidence="2"/>
<dbReference type="InterPro" id="IPR006311">
    <property type="entry name" value="TAT_signal"/>
</dbReference>
<dbReference type="InterPro" id="IPR036324">
    <property type="entry name" value="Mn/Fe_SOD_N_sf"/>
</dbReference>
<feature type="domain" description="Manganese/iron superoxide dismutase C-terminal" evidence="7">
    <location>
        <begin position="135"/>
        <end position="236"/>
    </location>
</feature>
<proteinExistence type="inferred from homology"/>
<protein>
    <recommendedName>
        <fullName evidence="2">superoxide dismutase</fullName>
        <ecNumber evidence="2">1.15.1.1</ecNumber>
    </recommendedName>
</protein>
<evidence type="ECO:0000256" key="5">
    <source>
        <dbReference type="ARBA" id="ARBA00023002"/>
    </source>
</evidence>
<name>A0A177N1F9_9GAMM</name>
<comment type="caution">
    <text evidence="8">The sequence shown here is derived from an EMBL/GenBank/DDBJ whole genome shotgun (WGS) entry which is preliminary data.</text>
</comment>
<dbReference type="GO" id="GO:0046872">
    <property type="term" value="F:metal ion binding"/>
    <property type="evidence" value="ECO:0007669"/>
    <property type="project" value="UniProtKB-KW"/>
</dbReference>
<evidence type="ECO:0000256" key="4">
    <source>
        <dbReference type="ARBA" id="ARBA00022729"/>
    </source>
</evidence>
<dbReference type="PANTHER" id="PTHR11404">
    <property type="entry name" value="SUPEROXIDE DISMUTASE 2"/>
    <property type="match status" value="1"/>
</dbReference>
<dbReference type="InterPro" id="IPR036314">
    <property type="entry name" value="SOD_C_sf"/>
</dbReference>
<reference evidence="8 9" key="1">
    <citation type="submission" date="2016-03" db="EMBL/GenBank/DDBJ databases">
        <authorList>
            <person name="Ploux O."/>
        </authorList>
    </citation>
    <scope>NUCLEOTIDE SEQUENCE [LARGE SCALE GENOMIC DNA]</scope>
    <source>
        <strain evidence="8 9">R-45378</strain>
    </source>
</reference>
<evidence type="ECO:0000256" key="6">
    <source>
        <dbReference type="PIRSR" id="PIRSR000349-1"/>
    </source>
</evidence>
<sequence>MESVTTRRDFLSLAAAGAALSMVTPSKARAAETEAPTIALPSAFAADLTPKPLSFDSAKLNGLSEKLIRSHWENNYGGSVKALNAVKQKLSVFLEDGNLPAYIYNDLKREHLLRTGSVVLHELYFDNLGGATAPDPALKNLIAASFGSFATWEKEFRRIGAGLGGGSGWVTLGLNLHTGTLENYWHWDHQYAPTASLPILVLDMYEHSYQMDYGAAAPAYLDAFFKNIQWETVAARLDKALRLLAIGRQAG</sequence>